<protein>
    <submittedName>
        <fullName evidence="1">Uncharacterized protein</fullName>
    </submittedName>
</protein>
<proteinExistence type="predicted"/>
<organism evidence="1 2">
    <name type="scientific">Rhodopirellula sallentina SM41</name>
    <dbReference type="NCBI Taxonomy" id="1263870"/>
    <lineage>
        <taxon>Bacteria</taxon>
        <taxon>Pseudomonadati</taxon>
        <taxon>Planctomycetota</taxon>
        <taxon>Planctomycetia</taxon>
        <taxon>Pirellulales</taxon>
        <taxon>Pirellulaceae</taxon>
        <taxon>Rhodopirellula</taxon>
    </lineage>
</organism>
<dbReference type="Proteomes" id="UP000011885">
    <property type="component" value="Unassembled WGS sequence"/>
</dbReference>
<keyword evidence="2" id="KW-1185">Reference proteome</keyword>
<evidence type="ECO:0000313" key="2">
    <source>
        <dbReference type="Proteomes" id="UP000011885"/>
    </source>
</evidence>
<accession>M5UAA8</accession>
<reference evidence="1 2" key="1">
    <citation type="journal article" date="2013" name="Mar. Genomics">
        <title>Expression of sulfatases in Rhodopirellula baltica and the diversity of sulfatases in the genus Rhodopirellula.</title>
        <authorList>
            <person name="Wegner C.E."/>
            <person name="Richter-Heitmann T."/>
            <person name="Klindworth A."/>
            <person name="Klockow C."/>
            <person name="Richter M."/>
            <person name="Achstetter T."/>
            <person name="Glockner F.O."/>
            <person name="Harder J."/>
        </authorList>
    </citation>
    <scope>NUCLEOTIDE SEQUENCE [LARGE SCALE GENOMIC DNA]</scope>
    <source>
        <strain evidence="1 2">SM41</strain>
    </source>
</reference>
<dbReference type="PATRIC" id="fig|1263870.3.peg.235"/>
<evidence type="ECO:0000313" key="1">
    <source>
        <dbReference type="EMBL" id="EMI58355.1"/>
    </source>
</evidence>
<dbReference type="AlphaFoldDB" id="M5UAA8"/>
<gene>
    <name evidence="1" type="ORF">RSSM_00210</name>
</gene>
<name>M5UAA8_9BACT</name>
<comment type="caution">
    <text evidence="1">The sequence shown here is derived from an EMBL/GenBank/DDBJ whole genome shotgun (WGS) entry which is preliminary data.</text>
</comment>
<sequence>MTRRFLAPRKRLHRNSLNRANQVDDFAMLFFLSTCLVLNTRVDFLQHGNPTN</sequence>
<dbReference type="EMBL" id="ANOH01000017">
    <property type="protein sequence ID" value="EMI58355.1"/>
    <property type="molecule type" value="Genomic_DNA"/>
</dbReference>